<dbReference type="Proteomes" id="UP000807504">
    <property type="component" value="Unassembled WGS sequence"/>
</dbReference>
<dbReference type="EMBL" id="JABXBU010002227">
    <property type="protein sequence ID" value="KAF8773119.1"/>
    <property type="molecule type" value="Genomic_DNA"/>
</dbReference>
<name>A0A8T0ELN7_ARGBR</name>
<proteinExistence type="predicted"/>
<dbReference type="AlphaFoldDB" id="A0A8T0ELN7"/>
<organism evidence="1 2">
    <name type="scientific">Argiope bruennichi</name>
    <name type="common">Wasp spider</name>
    <name type="synonym">Aranea bruennichi</name>
    <dbReference type="NCBI Taxonomy" id="94029"/>
    <lineage>
        <taxon>Eukaryota</taxon>
        <taxon>Metazoa</taxon>
        <taxon>Ecdysozoa</taxon>
        <taxon>Arthropoda</taxon>
        <taxon>Chelicerata</taxon>
        <taxon>Arachnida</taxon>
        <taxon>Araneae</taxon>
        <taxon>Araneomorphae</taxon>
        <taxon>Entelegynae</taxon>
        <taxon>Araneoidea</taxon>
        <taxon>Araneidae</taxon>
        <taxon>Argiope</taxon>
    </lineage>
</organism>
<evidence type="ECO:0000313" key="2">
    <source>
        <dbReference type="Proteomes" id="UP000807504"/>
    </source>
</evidence>
<keyword evidence="2" id="KW-1185">Reference proteome</keyword>
<accession>A0A8T0ELN7</accession>
<comment type="caution">
    <text evidence="1">The sequence shown here is derived from an EMBL/GenBank/DDBJ whole genome shotgun (WGS) entry which is preliminary data.</text>
</comment>
<dbReference type="OrthoDB" id="6449606at2759"/>
<sequence length="279" mass="32323">MSEEDDLPTLLLMSSAQVAISILNNSEIRDLIKSYVIPDPSSKKFHFRSTVETKTEEKISKLTLPPALQKIVKGSMRPMISQMSAWKQSYGSVLADCAGYFTESDGGYFQFFWKFNGQIDHQKIAKALVENKNVDIRERFLLACCLCLIDDGLRLWSSMTPGQKGYILLEVFRFPKLCSLAVGIFTRELESSRGRKDRPMSRRISDMVLLSSVKFHNIFMLRYVLEVQPQESHRRFLLKAARSVGIHTDMMRFCLSRLSRHDQRTIFKRLSARRRLRLR</sequence>
<evidence type="ECO:0000313" key="1">
    <source>
        <dbReference type="EMBL" id="KAF8773119.1"/>
    </source>
</evidence>
<gene>
    <name evidence="1" type="ORF">HNY73_015803</name>
</gene>
<reference evidence="1" key="2">
    <citation type="submission" date="2020-06" db="EMBL/GenBank/DDBJ databases">
        <authorList>
            <person name="Sheffer M."/>
        </authorList>
    </citation>
    <scope>NUCLEOTIDE SEQUENCE</scope>
</reference>
<protein>
    <submittedName>
        <fullName evidence="1">Uncharacterized protein</fullName>
    </submittedName>
</protein>
<reference evidence="1" key="1">
    <citation type="journal article" date="2020" name="bioRxiv">
        <title>Chromosome-level reference genome of the European wasp spider Argiope bruennichi: a resource for studies on range expansion and evolutionary adaptation.</title>
        <authorList>
            <person name="Sheffer M.M."/>
            <person name="Hoppe A."/>
            <person name="Krehenwinkel H."/>
            <person name="Uhl G."/>
            <person name="Kuss A.W."/>
            <person name="Jensen L."/>
            <person name="Jensen C."/>
            <person name="Gillespie R.G."/>
            <person name="Hoff K.J."/>
            <person name="Prost S."/>
        </authorList>
    </citation>
    <scope>NUCLEOTIDE SEQUENCE</scope>
</reference>